<accession>A0ABW3F177</accession>
<dbReference type="InterPro" id="IPR046264">
    <property type="entry name" value="DUF6297"/>
</dbReference>
<feature type="transmembrane region" description="Helical" evidence="1">
    <location>
        <begin position="299"/>
        <end position="316"/>
    </location>
</feature>
<feature type="transmembrane region" description="Helical" evidence="1">
    <location>
        <begin position="60"/>
        <end position="76"/>
    </location>
</feature>
<comment type="caution">
    <text evidence="2">The sequence shown here is derived from an EMBL/GenBank/DDBJ whole genome shotgun (WGS) entry which is preliminary data.</text>
</comment>
<dbReference type="EMBL" id="JBHTJA010000174">
    <property type="protein sequence ID" value="MFD0905860.1"/>
    <property type="molecule type" value="Genomic_DNA"/>
</dbReference>
<feature type="transmembrane region" description="Helical" evidence="1">
    <location>
        <begin position="204"/>
        <end position="222"/>
    </location>
</feature>
<evidence type="ECO:0000313" key="3">
    <source>
        <dbReference type="Proteomes" id="UP001596972"/>
    </source>
</evidence>
<protein>
    <submittedName>
        <fullName evidence="2">DUF6297 family protein</fullName>
    </submittedName>
</protein>
<proteinExistence type="predicted"/>
<keyword evidence="3" id="KW-1185">Reference proteome</keyword>
<sequence length="317" mass="31918">MSGVRDARAYLRAHGRTSADWTDRYTRAAAALFAAALLGGTVDAALPSAARDADPAQAGAGLALLALAYAGFLTLARRLGPVALPPADARWLLLSPLPRRGVLARSATVLLLIAVAGGAALGVALLAVLGLPGHAPAALLGAVLLGVAATTGGTATAVLAQASPPWDVWLQTLIAGSVLAAVVALVLGHAPGRGPLTAVADPPPPLALAAACAAALLLRLAWRALDRVPARSILDASTRAGHVAAAAAVLDPDALTSIAEEAHWRGRALRSRPWPVRATRAAAIAWTDWRRLARRPGRLGVLLASAALTALAVAAGA</sequence>
<name>A0ABW3F177_9ACTN</name>
<dbReference type="RefSeq" id="WP_378307195.1">
    <property type="nucleotide sequence ID" value="NZ_JBHTJA010000174.1"/>
</dbReference>
<organism evidence="2 3">
    <name type="scientific">Actinomadura sediminis</name>
    <dbReference type="NCBI Taxonomy" id="1038904"/>
    <lineage>
        <taxon>Bacteria</taxon>
        <taxon>Bacillati</taxon>
        <taxon>Actinomycetota</taxon>
        <taxon>Actinomycetes</taxon>
        <taxon>Streptosporangiales</taxon>
        <taxon>Thermomonosporaceae</taxon>
        <taxon>Actinomadura</taxon>
    </lineage>
</organism>
<feature type="transmembrane region" description="Helical" evidence="1">
    <location>
        <begin position="172"/>
        <end position="192"/>
    </location>
</feature>
<gene>
    <name evidence="2" type="ORF">ACFQ11_36190</name>
</gene>
<evidence type="ECO:0000256" key="1">
    <source>
        <dbReference type="SAM" id="Phobius"/>
    </source>
</evidence>
<feature type="transmembrane region" description="Helical" evidence="1">
    <location>
        <begin position="137"/>
        <end position="160"/>
    </location>
</feature>
<feature type="transmembrane region" description="Helical" evidence="1">
    <location>
        <begin position="109"/>
        <end position="131"/>
    </location>
</feature>
<keyword evidence="1" id="KW-0472">Membrane</keyword>
<reference evidence="3" key="1">
    <citation type="journal article" date="2019" name="Int. J. Syst. Evol. Microbiol.">
        <title>The Global Catalogue of Microorganisms (GCM) 10K type strain sequencing project: providing services to taxonomists for standard genome sequencing and annotation.</title>
        <authorList>
            <consortium name="The Broad Institute Genomics Platform"/>
            <consortium name="The Broad Institute Genome Sequencing Center for Infectious Disease"/>
            <person name="Wu L."/>
            <person name="Ma J."/>
        </authorList>
    </citation>
    <scope>NUCLEOTIDE SEQUENCE [LARGE SCALE GENOMIC DNA]</scope>
    <source>
        <strain evidence="3">JCM 31202</strain>
    </source>
</reference>
<keyword evidence="1" id="KW-0812">Transmembrane</keyword>
<dbReference type="Proteomes" id="UP001596972">
    <property type="component" value="Unassembled WGS sequence"/>
</dbReference>
<dbReference type="Pfam" id="PF19814">
    <property type="entry name" value="DUF6297"/>
    <property type="match status" value="1"/>
</dbReference>
<keyword evidence="1" id="KW-1133">Transmembrane helix</keyword>
<evidence type="ECO:0000313" key="2">
    <source>
        <dbReference type="EMBL" id="MFD0905860.1"/>
    </source>
</evidence>
<feature type="non-terminal residue" evidence="2">
    <location>
        <position position="317"/>
    </location>
</feature>